<feature type="coiled-coil region" evidence="1">
    <location>
        <begin position="254"/>
        <end position="331"/>
    </location>
</feature>
<organism evidence="4 5">
    <name type="scientific">Tetrabaena socialis</name>
    <dbReference type="NCBI Taxonomy" id="47790"/>
    <lineage>
        <taxon>Eukaryota</taxon>
        <taxon>Viridiplantae</taxon>
        <taxon>Chlorophyta</taxon>
        <taxon>core chlorophytes</taxon>
        <taxon>Chlorophyceae</taxon>
        <taxon>CS clade</taxon>
        <taxon>Chlamydomonadales</taxon>
        <taxon>Tetrabaenaceae</taxon>
        <taxon>Tetrabaena</taxon>
    </lineage>
</organism>
<keyword evidence="1" id="KW-0175">Coiled coil</keyword>
<dbReference type="Gene3D" id="2.60.40.10">
    <property type="entry name" value="Immunoglobulins"/>
    <property type="match status" value="1"/>
</dbReference>
<evidence type="ECO:0000313" key="4">
    <source>
        <dbReference type="EMBL" id="PNH01901.1"/>
    </source>
</evidence>
<sequence length="404" mass="43271">MHGRTLQPSAGASRQQVRRRETAPSSYGQRTKVILAAHDPAWQAGPSTSAARLQPVSSIAPRRTPASWASEPGPHPIRPAGAASGGMTALMGPDGKASSLRKLVVDGVDDSASVQVKFCLKYRTSYGQSVKIIGSHPKLGLWDINKALVLAWTEGDRWVATLELPAGSVYEYKYVLVDHDGRSALAWQGGGNSVLALGDQDEQGVEVQDNWHNNPAQAAVLAGGQSTTRENKLAAWADEMRQYRALARSAQYELTRKSEELQAGKAQVARLKMELSMSVKAREDIESRLAAVENENLSLRAQVAQSQIAMKSTLEEAIKLLQQEIEEGEEDVYSVGVGEEDEDLDSSNSNSNGSSSSSNGGWGGWGRSGKEAETAYAGSNSSSNSSSSTPLERFGFRLGGSNSH</sequence>
<feature type="region of interest" description="Disordered" evidence="2">
    <location>
        <begin position="45"/>
        <end position="74"/>
    </location>
</feature>
<keyword evidence="4" id="KW-0418">Kinase</keyword>
<dbReference type="GO" id="GO:2001070">
    <property type="term" value="F:starch binding"/>
    <property type="evidence" value="ECO:0007669"/>
    <property type="project" value="InterPro"/>
</dbReference>
<dbReference type="EMBL" id="PGGS01000767">
    <property type="protein sequence ID" value="PNH01901.1"/>
    <property type="molecule type" value="Genomic_DNA"/>
</dbReference>
<evidence type="ECO:0000256" key="2">
    <source>
        <dbReference type="SAM" id="MobiDB-lite"/>
    </source>
</evidence>
<dbReference type="InterPro" id="IPR002044">
    <property type="entry name" value="CBM20"/>
</dbReference>
<dbReference type="Pfam" id="PF00686">
    <property type="entry name" value="CBM_20"/>
    <property type="match status" value="1"/>
</dbReference>
<feature type="compositionally biased region" description="Polar residues" evidence="2">
    <location>
        <begin position="45"/>
        <end position="57"/>
    </location>
</feature>
<dbReference type="InterPro" id="IPR013783">
    <property type="entry name" value="Ig-like_fold"/>
</dbReference>
<dbReference type="Proteomes" id="UP000236333">
    <property type="component" value="Unassembled WGS sequence"/>
</dbReference>
<keyword evidence="5" id="KW-1185">Reference proteome</keyword>
<dbReference type="SMART" id="SM01065">
    <property type="entry name" value="CBM_2"/>
    <property type="match status" value="1"/>
</dbReference>
<reference evidence="4 5" key="1">
    <citation type="journal article" date="2017" name="Mol. Biol. Evol.">
        <title>The 4-celled Tetrabaena socialis nuclear genome reveals the essential components for genetic control of cell number at the origin of multicellularity in the volvocine lineage.</title>
        <authorList>
            <person name="Featherston J."/>
            <person name="Arakaki Y."/>
            <person name="Hanschen E.R."/>
            <person name="Ferris P.J."/>
            <person name="Michod R.E."/>
            <person name="Olson B.J.S.C."/>
            <person name="Nozaki H."/>
            <person name="Durand P.M."/>
        </authorList>
    </citation>
    <scope>NUCLEOTIDE SEQUENCE [LARGE SCALE GENOMIC DNA]</scope>
    <source>
        <strain evidence="4 5">NIES-571</strain>
    </source>
</reference>
<dbReference type="GO" id="GO:0016020">
    <property type="term" value="C:membrane"/>
    <property type="evidence" value="ECO:0007669"/>
    <property type="project" value="TreeGrafter"/>
</dbReference>
<dbReference type="FunFam" id="2.60.40.10:FF:000552">
    <property type="entry name" value="Related to glucoamylase"/>
    <property type="match status" value="1"/>
</dbReference>
<dbReference type="CDD" id="cd05467">
    <property type="entry name" value="CBM20"/>
    <property type="match status" value="1"/>
</dbReference>
<name>A0A2J7ZNQ6_9CHLO</name>
<proteinExistence type="predicted"/>
<evidence type="ECO:0000259" key="3">
    <source>
        <dbReference type="PROSITE" id="PS51166"/>
    </source>
</evidence>
<dbReference type="SUPFAM" id="SSF49452">
    <property type="entry name" value="Starch-binding domain-like"/>
    <property type="match status" value="1"/>
</dbReference>
<feature type="domain" description="CBM20" evidence="3">
    <location>
        <begin position="108"/>
        <end position="213"/>
    </location>
</feature>
<dbReference type="GO" id="GO:0016301">
    <property type="term" value="F:kinase activity"/>
    <property type="evidence" value="ECO:0007669"/>
    <property type="project" value="UniProtKB-KW"/>
</dbReference>
<dbReference type="OrthoDB" id="550577at2759"/>
<dbReference type="AlphaFoldDB" id="A0A2J7ZNQ6"/>
<feature type="compositionally biased region" description="Low complexity" evidence="2">
    <location>
        <begin position="346"/>
        <end position="359"/>
    </location>
</feature>
<dbReference type="PROSITE" id="PS51166">
    <property type="entry name" value="CBM20"/>
    <property type="match status" value="1"/>
</dbReference>
<keyword evidence="4" id="KW-0808">Transferase</keyword>
<evidence type="ECO:0000313" key="5">
    <source>
        <dbReference type="Proteomes" id="UP000236333"/>
    </source>
</evidence>
<feature type="compositionally biased region" description="Low complexity" evidence="2">
    <location>
        <begin position="379"/>
        <end position="388"/>
    </location>
</feature>
<feature type="region of interest" description="Disordered" evidence="2">
    <location>
        <begin position="1"/>
        <end position="30"/>
    </location>
</feature>
<dbReference type="InterPro" id="IPR013784">
    <property type="entry name" value="Carb-bd-like_fold"/>
</dbReference>
<protein>
    <submittedName>
        <fullName evidence="4">Phosphoglucan, water dikinase, chloroplastic</fullName>
    </submittedName>
</protein>
<dbReference type="PANTHER" id="PTHR15048:SF0">
    <property type="entry name" value="STARCH-BINDING DOMAIN-CONTAINING PROTEIN 1"/>
    <property type="match status" value="1"/>
</dbReference>
<feature type="region of interest" description="Disordered" evidence="2">
    <location>
        <begin position="339"/>
        <end position="404"/>
    </location>
</feature>
<feature type="compositionally biased region" description="Polar residues" evidence="2">
    <location>
        <begin position="1"/>
        <end position="15"/>
    </location>
</feature>
<evidence type="ECO:0000256" key="1">
    <source>
        <dbReference type="SAM" id="Coils"/>
    </source>
</evidence>
<dbReference type="PANTHER" id="PTHR15048">
    <property type="entry name" value="STARCH-BINDING DOMAIN-CONTAINING PROTEIN 1"/>
    <property type="match status" value="1"/>
</dbReference>
<gene>
    <name evidence="4" type="ORF">TSOC_012166</name>
</gene>
<comment type="caution">
    <text evidence="4">The sequence shown here is derived from an EMBL/GenBank/DDBJ whole genome shotgun (WGS) entry which is preliminary data.</text>
</comment>
<accession>A0A2J7ZNQ6</accession>